<dbReference type="PANTHER" id="PTHR31988:SF19">
    <property type="entry name" value="9-O-ACETYL-N-ACETYLNEURAMINIC ACID DEACETYLASE-RELATED"/>
    <property type="match status" value="1"/>
</dbReference>
<organism evidence="3 4">
    <name type="scientific">Sphingobacterium paramultivorum</name>
    <dbReference type="NCBI Taxonomy" id="2886510"/>
    <lineage>
        <taxon>Bacteria</taxon>
        <taxon>Pseudomonadati</taxon>
        <taxon>Bacteroidota</taxon>
        <taxon>Sphingobacteriia</taxon>
        <taxon>Sphingobacteriales</taxon>
        <taxon>Sphingobacteriaceae</taxon>
        <taxon>Sphingobacterium</taxon>
    </lineage>
</organism>
<evidence type="ECO:0000313" key="4">
    <source>
        <dbReference type="Proteomes" id="UP000515450"/>
    </source>
</evidence>
<sequence>MIQSFLLIGQSNMAGRGIPDSVPPIINESIKMLRNGRWQIMAEPIHNDRPMAGVGLASSFAASWHADHIGEEIGLIPCADGGTSLNDWQVGGALFDHAIFQAKLAQRSSQLTGILWHQGENDSSIELAAKYGEKFDSIVNELRKQLGAPEVPLIIGAIGDFLPYGLFGAHFNDYHLVNSALQKYAASHNNCNFVSAKGLTANEDQIHFNASSLRKFGLRYYQAFLNAADVTEALPDEDGLLGKIYGRELSPNEKKFILDVNFASGKISLSEFQHQLKLIDK</sequence>
<dbReference type="RefSeq" id="WP_159728392.1">
    <property type="nucleotide sequence ID" value="NZ_CP058555.1"/>
</dbReference>
<dbReference type="Pfam" id="PF03629">
    <property type="entry name" value="SASA"/>
    <property type="match status" value="1"/>
</dbReference>
<keyword evidence="1" id="KW-0378">Hydrolase</keyword>
<accession>A0A7G5E216</accession>
<dbReference type="Gene3D" id="3.40.50.1110">
    <property type="entry name" value="SGNH hydrolase"/>
    <property type="match status" value="1"/>
</dbReference>
<dbReference type="PANTHER" id="PTHR31988">
    <property type="entry name" value="ESTERASE, PUTATIVE (DUF303)-RELATED"/>
    <property type="match status" value="1"/>
</dbReference>
<evidence type="ECO:0000259" key="2">
    <source>
        <dbReference type="Pfam" id="PF03629"/>
    </source>
</evidence>
<protein>
    <submittedName>
        <fullName evidence="3">Sialate O-acetylesterase</fullName>
    </submittedName>
</protein>
<feature type="domain" description="Sialate O-acetylesterase" evidence="2">
    <location>
        <begin position="4"/>
        <end position="225"/>
    </location>
</feature>
<dbReference type="InterPro" id="IPR005181">
    <property type="entry name" value="SASA"/>
</dbReference>
<name>A0A7G5E216_9SPHI</name>
<dbReference type="Proteomes" id="UP000515450">
    <property type="component" value="Chromosome"/>
</dbReference>
<evidence type="ECO:0000256" key="1">
    <source>
        <dbReference type="ARBA" id="ARBA00022801"/>
    </source>
</evidence>
<dbReference type="InterPro" id="IPR036514">
    <property type="entry name" value="SGNH_hydro_sf"/>
</dbReference>
<keyword evidence="4" id="KW-1185">Reference proteome</keyword>
<reference evidence="3 4" key="1">
    <citation type="journal article" date="2020" name="G3 (Bethesda)">
        <title>CeMbio - The Caenorhabditis elegans Microbiome Resource.</title>
        <authorList>
            <person name="Dirksen P."/>
            <person name="Assie A."/>
            <person name="Zimmermann J."/>
            <person name="Zhang F."/>
            <person name="Tietje A.M."/>
            <person name="Marsh S.A."/>
            <person name="Felix M.A."/>
            <person name="Shapira M."/>
            <person name="Kaleta C."/>
            <person name="Schulenburg H."/>
            <person name="Samuel B."/>
        </authorList>
    </citation>
    <scope>NUCLEOTIDE SEQUENCE [LARGE SCALE GENOMIC DNA]</scope>
    <source>
        <strain evidence="3 4">BIGb0170</strain>
    </source>
</reference>
<dbReference type="SUPFAM" id="SSF52266">
    <property type="entry name" value="SGNH hydrolase"/>
    <property type="match status" value="1"/>
</dbReference>
<proteinExistence type="predicted"/>
<dbReference type="EMBL" id="CP058555">
    <property type="protein sequence ID" value="QMV68041.1"/>
    <property type="molecule type" value="Genomic_DNA"/>
</dbReference>
<gene>
    <name evidence="3" type="ORF">HS960_10390</name>
</gene>
<dbReference type="AlphaFoldDB" id="A0A7G5E216"/>
<evidence type="ECO:0000313" key="3">
    <source>
        <dbReference type="EMBL" id="QMV68041.1"/>
    </source>
</evidence>
<dbReference type="GO" id="GO:0016788">
    <property type="term" value="F:hydrolase activity, acting on ester bonds"/>
    <property type="evidence" value="ECO:0007669"/>
    <property type="project" value="UniProtKB-ARBA"/>
</dbReference>
<dbReference type="InterPro" id="IPR052940">
    <property type="entry name" value="Carb_Esterase_6"/>
</dbReference>